<evidence type="ECO:0000313" key="4">
    <source>
        <dbReference type="Proteomes" id="UP000614610"/>
    </source>
</evidence>
<dbReference type="Proteomes" id="UP000614610">
    <property type="component" value="Unassembled WGS sequence"/>
</dbReference>
<dbReference type="AlphaFoldDB" id="A0A8H8VGV4"/>
<protein>
    <recommendedName>
        <fullName evidence="2">Nephrocystin 3-like N-terminal domain-containing protein</fullName>
    </recommendedName>
</protein>
<evidence type="ECO:0000259" key="2">
    <source>
        <dbReference type="Pfam" id="PF24883"/>
    </source>
</evidence>
<dbReference type="OrthoDB" id="7464126at2759"/>
<feature type="domain" description="Nephrocystin 3-like N-terminal" evidence="2">
    <location>
        <begin position="7"/>
        <end position="108"/>
    </location>
</feature>
<name>A0A8H8VGV4_ORBOL</name>
<dbReference type="PANTHER" id="PTHR10039">
    <property type="entry name" value="AMELOGENIN"/>
    <property type="match status" value="1"/>
</dbReference>
<evidence type="ECO:0000313" key="3">
    <source>
        <dbReference type="EMBL" id="KAF3217694.1"/>
    </source>
</evidence>
<gene>
    <name evidence="3" type="ORF">TWF679_001896</name>
</gene>
<reference evidence="3" key="1">
    <citation type="submission" date="2019-06" db="EMBL/GenBank/DDBJ databases">
        <authorList>
            <person name="Palmer J.M."/>
        </authorList>
    </citation>
    <scope>NUCLEOTIDE SEQUENCE</scope>
    <source>
        <strain evidence="3">TWF679</strain>
    </source>
</reference>
<dbReference type="PANTHER" id="PTHR10039:SF15">
    <property type="entry name" value="NACHT DOMAIN-CONTAINING PROTEIN"/>
    <property type="match status" value="1"/>
</dbReference>
<organism evidence="3 4">
    <name type="scientific">Orbilia oligospora</name>
    <name type="common">Nematode-trapping fungus</name>
    <name type="synonym">Arthrobotrys oligospora</name>
    <dbReference type="NCBI Taxonomy" id="2813651"/>
    <lineage>
        <taxon>Eukaryota</taxon>
        <taxon>Fungi</taxon>
        <taxon>Dikarya</taxon>
        <taxon>Ascomycota</taxon>
        <taxon>Pezizomycotina</taxon>
        <taxon>Orbiliomycetes</taxon>
        <taxon>Orbiliales</taxon>
        <taxon>Orbiliaceae</taxon>
        <taxon>Orbilia</taxon>
    </lineage>
</organism>
<dbReference type="EMBL" id="WIWT01000013">
    <property type="protein sequence ID" value="KAF3217694.1"/>
    <property type="molecule type" value="Genomic_DNA"/>
</dbReference>
<comment type="caution">
    <text evidence="3">The sequence shown here is derived from an EMBL/GenBank/DDBJ whole genome shotgun (WGS) entry which is preliminary data.</text>
</comment>
<evidence type="ECO:0000256" key="1">
    <source>
        <dbReference type="ARBA" id="ARBA00022737"/>
    </source>
</evidence>
<dbReference type="InterPro" id="IPR056884">
    <property type="entry name" value="NPHP3-like_N"/>
</dbReference>
<proteinExistence type="predicted"/>
<dbReference type="Pfam" id="PF24883">
    <property type="entry name" value="NPHP3_N"/>
    <property type="match status" value="1"/>
</dbReference>
<accession>A0A8H8VGV4</accession>
<sequence>MTDKGRVVGSLLKQMATLRPGQFLQLPIAEEFQQRIKSGNTKSPPTFEESKALISKIAGEQLYPSINIVIDALDECQDGPEGRLMLIKMLIELVRGSNCLVKIFLSSRPSERDINIGLKDVPSYHIKLKGTSADVSFFIDSKMQEYEDSGLFLPEATSKEQRERLKIEVAEKLKGKCQGMFLWARLQMESICDCDNESQLRSYLFELPTGLRSTYKYILDRIKEKDKNALAVSTAFRWMIGSLRQLSPREVLGAVRERTNIVFSIKSFLDVCRNLLVFDEENQVFHFVHLSFLEFLQLEDGYFPGVSFQKQDCIESVTVDCFEFFESTDERCTHFDPPIICCSQYRFFLGQTTYQSLNTYDTSDYEYCTKCTLLNKMKWNELGRPEPEHPPFLEFSFFVWSEWAIQLRGCTNKSPSFCDRVKSFFGTHVSPSDALKRLIEYSALFGEYFVGRNRANFPKEHDVMGVLGDWESKFNYSKEPQLRWYGPQIWLNHNSFRTKDGAPSPLFLALYLEIGWYIEWLNALDGTLLQYMANDGRPLLFSCFFYYSRFGTPSLWWEFVLCTEVFETVVILPGFSVTASETTDFLYLALSIMAHPILGVWSFDGVEVHSWVRCIQTVIRHHSRFNINPFVVSRWALYTTALLFGTYFKFDTFIELFKALSNVDLYPAEGILKTDASKQQKKEILLSWLIYSRTDLGDDNQFGTEHYSLTRYLPTCPLHILDLSVRLRKSERRWIDINWLRFWLDSGVDPNRVGTWGTLGHFITGLFLGDFELQRDDLIARLESELFISGLKVDDRRSEAKEFLLLMKSYNSDLNLRHPITHETILEYTCRLCTSLPRTIGFIETLIDFAPPITITRYALIGASHLDKRYAVHGRHEEFARFGKRPPGRLFNLLASELEYENFVDTASRDKLSLGSLEHALEILEKGLDPQNWDEFYDFYAKGVELPEVQPFEFWVRHISKTIPENLYAYKRSSDELDSLDPFHVSADHLTENFPFRQLHFMIRGRQAKILLKYISCCTHDKETIDMVTSALGSP</sequence>
<keyword evidence="1" id="KW-0677">Repeat</keyword>